<evidence type="ECO:0000313" key="3">
    <source>
        <dbReference type="Proteomes" id="UP000602532"/>
    </source>
</evidence>
<keyword evidence="1" id="KW-0732">Signal</keyword>
<evidence type="ECO:0000313" key="2">
    <source>
        <dbReference type="EMBL" id="MBD8024398.1"/>
    </source>
</evidence>
<protein>
    <recommendedName>
        <fullName evidence="4">Lipoprotein</fullName>
    </recommendedName>
</protein>
<dbReference type="EMBL" id="JACSPM010000004">
    <property type="protein sequence ID" value="MBD8024398.1"/>
    <property type="molecule type" value="Genomic_DNA"/>
</dbReference>
<sequence>MNTNTRGGRGRKVAFTATILAVVGLGLAGCQTGVADPNPTNTQDAPQSAQQVERSAEAAQSRYEGLAEYWQLRAQRADTLRAETQQSASRAADASQSRYEGLAEYWAGRAQQADISVRVLADRVETQNGVSHVLVRPERNRGTTQVRVLADRVSTQEAEVTKVRVLADRVPTHE</sequence>
<dbReference type="PROSITE" id="PS51257">
    <property type="entry name" value="PROKAR_LIPOPROTEIN"/>
    <property type="match status" value="1"/>
</dbReference>
<keyword evidence="3" id="KW-1185">Reference proteome</keyword>
<feature type="signal peptide" evidence="1">
    <location>
        <begin position="1"/>
        <end position="35"/>
    </location>
</feature>
<dbReference type="Proteomes" id="UP000602532">
    <property type="component" value="Unassembled WGS sequence"/>
</dbReference>
<name>A0ABR8X502_9MICO</name>
<proteinExistence type="predicted"/>
<reference evidence="2 3" key="1">
    <citation type="submission" date="2020-08" db="EMBL/GenBank/DDBJ databases">
        <title>A Genomic Blueprint of the Chicken Gut Microbiome.</title>
        <authorList>
            <person name="Gilroy R."/>
            <person name="Ravi A."/>
            <person name="Getino M."/>
            <person name="Pursley I."/>
            <person name="Horton D.L."/>
            <person name="Alikhan N.-F."/>
            <person name="Baker D."/>
            <person name="Gharbi K."/>
            <person name="Hall N."/>
            <person name="Watson M."/>
            <person name="Adriaenssens E.M."/>
            <person name="Foster-Nyarko E."/>
            <person name="Jarju S."/>
            <person name="Secka A."/>
            <person name="Antonio M."/>
            <person name="Oren A."/>
            <person name="Chaudhuri R."/>
            <person name="La Ragione R.M."/>
            <person name="Hildebrand F."/>
            <person name="Pallen M.J."/>
        </authorList>
    </citation>
    <scope>NUCLEOTIDE SEQUENCE [LARGE SCALE GENOMIC DNA]</scope>
    <source>
        <strain evidence="2 3">Sa1CUA4</strain>
    </source>
</reference>
<evidence type="ECO:0008006" key="4">
    <source>
        <dbReference type="Google" id="ProtNLM"/>
    </source>
</evidence>
<comment type="caution">
    <text evidence="2">The sequence shown here is derived from an EMBL/GenBank/DDBJ whole genome shotgun (WGS) entry which is preliminary data.</text>
</comment>
<gene>
    <name evidence="2" type="ORF">H9622_12465</name>
</gene>
<dbReference type="RefSeq" id="WP_191766740.1">
    <property type="nucleotide sequence ID" value="NZ_JACSPM010000004.1"/>
</dbReference>
<evidence type="ECO:0000256" key="1">
    <source>
        <dbReference type="SAM" id="SignalP"/>
    </source>
</evidence>
<organism evidence="2 3">
    <name type="scientific">Microbacterium gallinarum</name>
    <dbReference type="NCBI Taxonomy" id="2762209"/>
    <lineage>
        <taxon>Bacteria</taxon>
        <taxon>Bacillati</taxon>
        <taxon>Actinomycetota</taxon>
        <taxon>Actinomycetes</taxon>
        <taxon>Micrococcales</taxon>
        <taxon>Microbacteriaceae</taxon>
        <taxon>Microbacterium</taxon>
    </lineage>
</organism>
<accession>A0ABR8X502</accession>
<feature type="chain" id="PRO_5047051514" description="Lipoprotein" evidence="1">
    <location>
        <begin position="36"/>
        <end position="174"/>
    </location>
</feature>